<feature type="domain" description="External alternative NADH-ubiquinone oxidoreductase-like C-terminal" evidence="7">
    <location>
        <begin position="358"/>
        <end position="418"/>
    </location>
</feature>
<reference evidence="8 9" key="1">
    <citation type="submission" date="2016-10" db="EMBL/GenBank/DDBJ databases">
        <authorList>
            <person name="de Groot N.N."/>
        </authorList>
    </citation>
    <scope>NUCLEOTIDE SEQUENCE [LARGE SCALE GENOMIC DNA]</scope>
    <source>
        <strain evidence="8 9">CPCC 201354</strain>
    </source>
</reference>
<name>A0A1G7QT39_9ACTN</name>
<dbReference type="RefSeq" id="WP_093167104.1">
    <property type="nucleotide sequence ID" value="NZ_FNCN01000001.1"/>
</dbReference>
<evidence type="ECO:0000256" key="2">
    <source>
        <dbReference type="ARBA" id="ARBA00022630"/>
    </source>
</evidence>
<organism evidence="8 9">
    <name type="scientific">Sinosporangium album</name>
    <dbReference type="NCBI Taxonomy" id="504805"/>
    <lineage>
        <taxon>Bacteria</taxon>
        <taxon>Bacillati</taxon>
        <taxon>Actinomycetota</taxon>
        <taxon>Actinomycetes</taxon>
        <taxon>Streptosporangiales</taxon>
        <taxon>Streptosporangiaceae</taxon>
        <taxon>Sinosporangium</taxon>
    </lineage>
</organism>
<dbReference type="InterPro" id="IPR023753">
    <property type="entry name" value="FAD/NAD-binding_dom"/>
</dbReference>
<evidence type="ECO:0000313" key="9">
    <source>
        <dbReference type="Proteomes" id="UP000198923"/>
    </source>
</evidence>
<dbReference type="GO" id="GO:0003954">
    <property type="term" value="F:NADH dehydrogenase activity"/>
    <property type="evidence" value="ECO:0007669"/>
    <property type="project" value="InterPro"/>
</dbReference>
<evidence type="ECO:0000259" key="6">
    <source>
        <dbReference type="Pfam" id="PF07992"/>
    </source>
</evidence>
<dbReference type="STRING" id="504805.SAMN05421505_101114"/>
<sequence length="460" mass="50654">MTKPTFRILIVGGGYVGMNTALRLQRLLAPDLRAGRITITVVDADSYMTYQPFLPEAAAGALEPRHVVVPLRRVLPHCEILNGWVLGIDAARRRVDFRPHWGPGRELGYDLLVLAPGSVSRILPIPGLAEQGIGFKTLEEAIHLRNQVLGQLDLAASTTDPAVRRRALTFVFVGAGFAGVEALAELEDMARDACRYIPGVEPSDMHWVLVEATDRVLPEVGPEMGRWTVEQLKERGIDVRLSTRLTSAVEGRIKLDDGTAFEASTLVWTAGVKPHPMVRGSDLPMDERGRIKVTPFLNVVGRSDVFSAGDCAAVPDLTRPGEFCAPNAQHAVRQARRLARNVAALVRGATPRPYRHAYAGSVASLGLHKGVAQVYGVKLRGPLAWFLHRSYHLTRVPTLNRKVRVVVDWTLALFFSRDIISLGALAHPRQEFEFAARRQIERREAEKRKETAAAGVAAER</sequence>
<accession>A0A1G7QT39</accession>
<protein>
    <submittedName>
        <fullName evidence="8">NADH dehydrogenase</fullName>
    </submittedName>
</protein>
<evidence type="ECO:0000259" key="7">
    <source>
        <dbReference type="Pfam" id="PF22366"/>
    </source>
</evidence>
<gene>
    <name evidence="8" type="ORF">SAMN05421505_101114</name>
</gene>
<evidence type="ECO:0000256" key="5">
    <source>
        <dbReference type="ARBA" id="ARBA00023027"/>
    </source>
</evidence>
<dbReference type="SUPFAM" id="SSF51905">
    <property type="entry name" value="FAD/NAD(P)-binding domain"/>
    <property type="match status" value="1"/>
</dbReference>
<feature type="domain" description="FAD/NAD(P)-binding" evidence="6">
    <location>
        <begin position="7"/>
        <end position="334"/>
    </location>
</feature>
<dbReference type="Pfam" id="PF07992">
    <property type="entry name" value="Pyr_redox_2"/>
    <property type="match status" value="1"/>
</dbReference>
<evidence type="ECO:0000256" key="3">
    <source>
        <dbReference type="ARBA" id="ARBA00022827"/>
    </source>
</evidence>
<dbReference type="OrthoDB" id="9781621at2"/>
<dbReference type="InterPro" id="IPR054585">
    <property type="entry name" value="NDH2-like_C"/>
</dbReference>
<dbReference type="AlphaFoldDB" id="A0A1G7QT39"/>
<evidence type="ECO:0000256" key="1">
    <source>
        <dbReference type="ARBA" id="ARBA00005272"/>
    </source>
</evidence>
<dbReference type="InterPro" id="IPR036188">
    <property type="entry name" value="FAD/NAD-bd_sf"/>
</dbReference>
<keyword evidence="4" id="KW-0560">Oxidoreductase</keyword>
<keyword evidence="9" id="KW-1185">Reference proteome</keyword>
<proteinExistence type="inferred from homology"/>
<keyword evidence="2" id="KW-0285">Flavoprotein</keyword>
<dbReference type="Proteomes" id="UP000198923">
    <property type="component" value="Unassembled WGS sequence"/>
</dbReference>
<dbReference type="Pfam" id="PF22366">
    <property type="entry name" value="NDH2_C"/>
    <property type="match status" value="1"/>
</dbReference>
<dbReference type="EMBL" id="FNCN01000001">
    <property type="protein sequence ID" value="SDG01682.1"/>
    <property type="molecule type" value="Genomic_DNA"/>
</dbReference>
<dbReference type="PANTHER" id="PTHR43706:SF45">
    <property type="entry name" value="NADH DEHYDROGENASE-LIKE PROTEIN RV1812C"/>
    <property type="match status" value="1"/>
</dbReference>
<dbReference type="InterPro" id="IPR045024">
    <property type="entry name" value="NDH-2"/>
</dbReference>
<dbReference type="Gene3D" id="3.50.50.100">
    <property type="match status" value="1"/>
</dbReference>
<dbReference type="PANTHER" id="PTHR43706">
    <property type="entry name" value="NADH DEHYDROGENASE"/>
    <property type="match status" value="1"/>
</dbReference>
<evidence type="ECO:0000313" key="8">
    <source>
        <dbReference type="EMBL" id="SDG01682.1"/>
    </source>
</evidence>
<comment type="similarity">
    <text evidence="1">Belongs to the NADH dehydrogenase family.</text>
</comment>
<evidence type="ECO:0000256" key="4">
    <source>
        <dbReference type="ARBA" id="ARBA00023002"/>
    </source>
</evidence>
<keyword evidence="5" id="KW-0520">NAD</keyword>
<dbReference type="PRINTS" id="PR00368">
    <property type="entry name" value="FADPNR"/>
</dbReference>
<keyword evidence="3" id="KW-0274">FAD</keyword>